<dbReference type="PANTHER" id="PTHR43975">
    <property type="entry name" value="ZGC:101858"/>
    <property type="match status" value="1"/>
</dbReference>
<name>A0AAE6YX97_9GAMM</name>
<sequence>MPDLSDKIAIITGASSDIGYATAKRFAQEGVRVIVGARRQQALNTLVVQGLHALKRLAQPEEIAASALYLASDAASFTTGIALLADGGASICRT</sequence>
<dbReference type="EMBL" id="CP033622">
    <property type="protein sequence ID" value="QIZ50201.1"/>
    <property type="molecule type" value="Genomic_DNA"/>
</dbReference>
<dbReference type="InterPro" id="IPR036291">
    <property type="entry name" value="NAD(P)-bd_dom_sf"/>
</dbReference>
<dbReference type="PANTHER" id="PTHR43975:SF2">
    <property type="entry name" value="EG:BACR7A4.14 PROTEIN-RELATED"/>
    <property type="match status" value="1"/>
</dbReference>
<dbReference type="Pfam" id="PF00106">
    <property type="entry name" value="adh_short"/>
    <property type="match status" value="1"/>
</dbReference>
<dbReference type="AlphaFoldDB" id="A0AAE6YX97"/>
<proteinExistence type="predicted"/>
<organism evidence="1 2">
    <name type="scientific">Dickeya zeae</name>
    <dbReference type="NCBI Taxonomy" id="204042"/>
    <lineage>
        <taxon>Bacteria</taxon>
        <taxon>Pseudomonadati</taxon>
        <taxon>Pseudomonadota</taxon>
        <taxon>Gammaproteobacteria</taxon>
        <taxon>Enterobacterales</taxon>
        <taxon>Pectobacteriaceae</taxon>
        <taxon>Dickeya</taxon>
    </lineage>
</organism>
<dbReference type="Proteomes" id="UP000500801">
    <property type="component" value="Chromosome"/>
</dbReference>
<evidence type="ECO:0000313" key="1">
    <source>
        <dbReference type="EMBL" id="QIZ50201.1"/>
    </source>
</evidence>
<protein>
    <submittedName>
        <fullName evidence="1">SDR family oxidoreductase</fullName>
    </submittedName>
</protein>
<dbReference type="RefSeq" id="WP_168361732.1">
    <property type="nucleotide sequence ID" value="NZ_CP033622.1"/>
</dbReference>
<dbReference type="Gene3D" id="3.40.50.720">
    <property type="entry name" value="NAD(P)-binding Rossmann-like Domain"/>
    <property type="match status" value="2"/>
</dbReference>
<reference evidence="1 2" key="1">
    <citation type="submission" date="2018-11" db="EMBL/GenBank/DDBJ databases">
        <title>Complete genome sequence of Dickeya zeae strain CE1 infecting Canna edulis Ker-Gawl. in China.</title>
        <authorList>
            <person name="Zhang J."/>
            <person name="Lin B."/>
            <person name="Shen H."/>
            <person name="Jiang S."/>
            <person name="Pu X."/>
            <person name="Sun D."/>
        </authorList>
    </citation>
    <scope>NUCLEOTIDE SEQUENCE [LARGE SCALE GENOMIC DNA]</scope>
    <source>
        <strain evidence="1 2">CE1</strain>
    </source>
</reference>
<evidence type="ECO:0000313" key="2">
    <source>
        <dbReference type="Proteomes" id="UP000500801"/>
    </source>
</evidence>
<dbReference type="InterPro" id="IPR002347">
    <property type="entry name" value="SDR_fam"/>
</dbReference>
<accession>A0AAE6YX97</accession>
<gene>
    <name evidence="1" type="ORF">DWG24_05055</name>
</gene>
<dbReference type="Pfam" id="PF13561">
    <property type="entry name" value="adh_short_C2"/>
    <property type="match status" value="1"/>
</dbReference>
<dbReference type="SUPFAM" id="SSF51735">
    <property type="entry name" value="NAD(P)-binding Rossmann-fold domains"/>
    <property type="match status" value="2"/>
</dbReference>